<sequence length="174" mass="18945">MRRAEPRCARDGNGHLQLDITPTACQQMQGYTEFSLEDELASSPCPTPFLAPCQPDELNDPWSLAEVAPPPGTLEELTIQGSAFWHHGPCQGPRCKQCYKYECVACGTRRNGLMAPCRACSEEKITCSSEKQAKPSLLHVPCISAMASTTMVAIPSPSRAQLRQTPNVLSLKVA</sequence>
<proteinExistence type="predicted"/>
<accession>A0A7S0BCJ1</accession>
<dbReference type="AlphaFoldDB" id="A0A7S0BCJ1"/>
<organism evidence="1">
    <name type="scientific">Pyrodinium bahamense</name>
    <dbReference type="NCBI Taxonomy" id="73915"/>
    <lineage>
        <taxon>Eukaryota</taxon>
        <taxon>Sar</taxon>
        <taxon>Alveolata</taxon>
        <taxon>Dinophyceae</taxon>
        <taxon>Gonyaulacales</taxon>
        <taxon>Pyrocystaceae</taxon>
        <taxon>Pyrodinium</taxon>
    </lineage>
</organism>
<dbReference type="EMBL" id="HBEG01054496">
    <property type="protein sequence ID" value="CAD8389797.1"/>
    <property type="molecule type" value="Transcribed_RNA"/>
</dbReference>
<protein>
    <submittedName>
        <fullName evidence="1">Uncharacterized protein</fullName>
    </submittedName>
</protein>
<evidence type="ECO:0000313" key="1">
    <source>
        <dbReference type="EMBL" id="CAD8389797.1"/>
    </source>
</evidence>
<gene>
    <name evidence="1" type="ORF">PBAH0796_LOCUS33207</name>
</gene>
<reference evidence="1" key="1">
    <citation type="submission" date="2021-01" db="EMBL/GenBank/DDBJ databases">
        <authorList>
            <person name="Corre E."/>
            <person name="Pelletier E."/>
            <person name="Niang G."/>
            <person name="Scheremetjew M."/>
            <person name="Finn R."/>
            <person name="Kale V."/>
            <person name="Holt S."/>
            <person name="Cochrane G."/>
            <person name="Meng A."/>
            <person name="Brown T."/>
            <person name="Cohen L."/>
        </authorList>
    </citation>
    <scope>NUCLEOTIDE SEQUENCE</scope>
    <source>
        <strain evidence="1">Pbaha01</strain>
    </source>
</reference>
<name>A0A7S0BCJ1_9DINO</name>